<organism evidence="1 2">
    <name type="scientific">Porphyromonas levii</name>
    <dbReference type="NCBI Taxonomy" id="28114"/>
    <lineage>
        <taxon>Bacteria</taxon>
        <taxon>Pseudomonadati</taxon>
        <taxon>Bacteroidota</taxon>
        <taxon>Bacteroidia</taxon>
        <taxon>Bacteroidales</taxon>
        <taxon>Porphyromonadaceae</taxon>
        <taxon>Porphyromonas</taxon>
    </lineage>
</organism>
<reference evidence="1 2" key="1">
    <citation type="submission" date="2019-03" db="EMBL/GenBank/DDBJ databases">
        <title>Porphyromonas levii Isolated from the Uterus of Dairy Cows.</title>
        <authorList>
            <person name="Francis A.M."/>
        </authorList>
    </citation>
    <scope>NUCLEOTIDE SEQUENCE [LARGE SCALE GENOMIC DNA]</scope>
    <source>
        <strain evidence="1 2">AF5678</strain>
    </source>
</reference>
<dbReference type="EMBL" id="SPNC01000126">
    <property type="protein sequence ID" value="TFH94409.1"/>
    <property type="molecule type" value="Genomic_DNA"/>
</dbReference>
<evidence type="ECO:0000313" key="1">
    <source>
        <dbReference type="EMBL" id="TFH94409.1"/>
    </source>
</evidence>
<sequence>MEYFVVRYSGAFGYIKPWSAVRDGKTYSQQFLTPSIVEGMEKKLFPDLLHTHGIHKILRHKLSCNGISPQQEKTQAPAWQRTKRKGDVNYSRALSILVRGVMLSPVLYLGFASEEDAIVASRQHLCLCRNEDIILPEKEIKLMTEEEFEALPGFELRFEQTSDPHSLKYPDSFIVGYNRFDNDSPMYGRLEIDGKDVWSR</sequence>
<accession>A0A4Y8WMT6</accession>
<protein>
    <submittedName>
        <fullName evidence="1">Uncharacterized protein</fullName>
    </submittedName>
</protein>
<dbReference type="Proteomes" id="UP000297225">
    <property type="component" value="Unassembled WGS sequence"/>
</dbReference>
<dbReference type="AlphaFoldDB" id="A0A4Y8WMT6"/>
<name>A0A4Y8WMT6_9PORP</name>
<comment type="caution">
    <text evidence="1">The sequence shown here is derived from an EMBL/GenBank/DDBJ whole genome shotgun (WGS) entry which is preliminary data.</text>
</comment>
<dbReference type="STRING" id="1122973.GCA_000379925_01465"/>
<gene>
    <name evidence="1" type="ORF">E4P47_07595</name>
</gene>
<evidence type="ECO:0000313" key="2">
    <source>
        <dbReference type="Proteomes" id="UP000297225"/>
    </source>
</evidence>
<proteinExistence type="predicted"/>
<dbReference type="OrthoDB" id="5417901at2"/>
<keyword evidence="2" id="KW-1185">Reference proteome</keyword>
<dbReference type="GeneID" id="66796721"/>
<dbReference type="RefSeq" id="WP_018358704.1">
    <property type="nucleotide sequence ID" value="NZ_CP197400.1"/>
</dbReference>